<gene>
    <name evidence="1" type="ORF">U14_00098</name>
</gene>
<accession>A0A0S6VPM5</accession>
<name>A0A0S6VPM5_9BACT</name>
<organism evidence="1 2">
    <name type="scientific">Candidatus Moduliflexus flocculans</name>
    <dbReference type="NCBI Taxonomy" id="1499966"/>
    <lineage>
        <taxon>Bacteria</taxon>
        <taxon>Candidatus Moduliflexota</taxon>
        <taxon>Candidatus Moduliflexia</taxon>
        <taxon>Candidatus Moduliflexales</taxon>
        <taxon>Candidatus Moduliflexaceae</taxon>
    </lineage>
</organism>
<dbReference type="Proteomes" id="UP000030700">
    <property type="component" value="Unassembled WGS sequence"/>
</dbReference>
<dbReference type="AlphaFoldDB" id="A0A0S6VPM5"/>
<dbReference type="HOGENOM" id="CLU_110687_2_0_0"/>
<protein>
    <submittedName>
        <fullName evidence="1">Addiction module toxin, RelE/StbE family, putative</fullName>
    </submittedName>
</protein>
<evidence type="ECO:0000313" key="1">
    <source>
        <dbReference type="EMBL" id="GAK48887.1"/>
    </source>
</evidence>
<evidence type="ECO:0000313" key="2">
    <source>
        <dbReference type="Proteomes" id="UP000030700"/>
    </source>
</evidence>
<keyword evidence="2" id="KW-1185">Reference proteome</keyword>
<sequence length="112" mass="13065">MTIRITAFFRKQLKHLMKMYRHAEHDCMNELHHFDSMQSFSLGANLYKIRIPNSDIPCGKSGGYRIIAFFQDIKGVLVPLLAYSKREKDNVTIKEIEHALENVLKEIQQEDA</sequence>
<proteinExistence type="predicted"/>
<dbReference type="EMBL" id="DF820455">
    <property type="protein sequence ID" value="GAK48887.1"/>
    <property type="molecule type" value="Genomic_DNA"/>
</dbReference>
<reference evidence="1 2" key="1">
    <citation type="journal article" date="2015" name="PeerJ">
        <title>First genomic representation of candidate bacterial phylum KSB3 points to enhanced environmental sensing as a trigger of wastewater bulking.</title>
        <authorList>
            <person name="Sekiguchi Y."/>
            <person name="Ohashi A."/>
            <person name="Parks D.H."/>
            <person name="Yamauchi T."/>
            <person name="Tyson G.W."/>
            <person name="Hugenholtz P."/>
        </authorList>
    </citation>
    <scope>NUCLEOTIDE SEQUENCE [LARGE SCALE GENOMIC DNA]</scope>
</reference>
<dbReference type="STRING" id="1499966.U14_00098"/>